<dbReference type="CDD" id="cd00688">
    <property type="entry name" value="ISOPREN_C2_like"/>
    <property type="match status" value="1"/>
</dbReference>
<proteinExistence type="predicted"/>
<protein>
    <recommendedName>
        <fullName evidence="3">Prenyltransferase and squalene oxidase repeat protein</fullName>
    </recommendedName>
</protein>
<gene>
    <name evidence="1" type="ORF">Spa11_27700</name>
</gene>
<dbReference type="KEGG" id="bmei:Spa11_27700"/>
<name>A0A518K9U4_9BACT</name>
<dbReference type="Gene3D" id="1.50.10.20">
    <property type="match status" value="1"/>
</dbReference>
<accession>A0A518K9U4</accession>
<evidence type="ECO:0000313" key="2">
    <source>
        <dbReference type="Proteomes" id="UP000316426"/>
    </source>
</evidence>
<evidence type="ECO:0000313" key="1">
    <source>
        <dbReference type="EMBL" id="QDV74564.1"/>
    </source>
</evidence>
<dbReference type="Proteomes" id="UP000316426">
    <property type="component" value="Chromosome"/>
</dbReference>
<dbReference type="Gene3D" id="1.25.10.10">
    <property type="entry name" value="Leucine-rich Repeat Variant"/>
    <property type="match status" value="1"/>
</dbReference>
<dbReference type="InterPro" id="IPR008930">
    <property type="entry name" value="Terpenoid_cyclase/PrenylTrfase"/>
</dbReference>
<dbReference type="AlphaFoldDB" id="A0A518K9U4"/>
<evidence type="ECO:0008006" key="3">
    <source>
        <dbReference type="Google" id="ProtNLM"/>
    </source>
</evidence>
<dbReference type="SUPFAM" id="SSF48239">
    <property type="entry name" value="Terpenoid cyclases/Protein prenyltransferases"/>
    <property type="match status" value="1"/>
</dbReference>
<dbReference type="SUPFAM" id="SSF48371">
    <property type="entry name" value="ARM repeat"/>
    <property type="match status" value="1"/>
</dbReference>
<reference evidence="1 2" key="1">
    <citation type="submission" date="2019-02" db="EMBL/GenBank/DDBJ databases">
        <title>Deep-cultivation of Planctomycetes and their phenomic and genomic characterization uncovers novel biology.</title>
        <authorList>
            <person name="Wiegand S."/>
            <person name="Jogler M."/>
            <person name="Boedeker C."/>
            <person name="Pinto D."/>
            <person name="Vollmers J."/>
            <person name="Rivas-Marin E."/>
            <person name="Kohn T."/>
            <person name="Peeters S.H."/>
            <person name="Heuer A."/>
            <person name="Rast P."/>
            <person name="Oberbeckmann S."/>
            <person name="Bunk B."/>
            <person name="Jeske O."/>
            <person name="Meyerdierks A."/>
            <person name="Storesund J.E."/>
            <person name="Kallscheuer N."/>
            <person name="Luecker S."/>
            <person name="Lage O.M."/>
            <person name="Pohl T."/>
            <person name="Merkel B.J."/>
            <person name="Hornburger P."/>
            <person name="Mueller R.-W."/>
            <person name="Bruemmer F."/>
            <person name="Labrenz M."/>
            <person name="Spormann A.M."/>
            <person name="Op den Camp H."/>
            <person name="Overmann J."/>
            <person name="Amann R."/>
            <person name="Jetten M.S.M."/>
            <person name="Mascher T."/>
            <person name="Medema M.H."/>
            <person name="Devos D.P."/>
            <person name="Kaster A.-K."/>
            <person name="Ovreas L."/>
            <person name="Rohde M."/>
            <person name="Galperin M.Y."/>
            <person name="Jogler C."/>
        </authorList>
    </citation>
    <scope>NUCLEOTIDE SEQUENCE [LARGE SCALE GENOMIC DNA]</scope>
    <source>
        <strain evidence="1 2">Spa11</strain>
    </source>
</reference>
<keyword evidence="2" id="KW-1185">Reference proteome</keyword>
<dbReference type="InterPro" id="IPR016024">
    <property type="entry name" value="ARM-type_fold"/>
</dbReference>
<dbReference type="InterPro" id="IPR011989">
    <property type="entry name" value="ARM-like"/>
</dbReference>
<dbReference type="EMBL" id="CP036349">
    <property type="protein sequence ID" value="QDV74564.1"/>
    <property type="molecule type" value="Genomic_DNA"/>
</dbReference>
<sequence length="569" mass="61490">MGYVERQPSAGLRPVMSTEQGKYRSVRASPTKLRGVSRYVTTVTVVWGLCIAQATALLPTSPRVSALVEAGVKTLETIPFDGGQYDRMLGSKCLVGLALHKAGKKNSPRIKEAIQACAERAGEVSRDNFTYSQCLAVIFLSEVAPKTEKATIQQYLNMFTKRQLPHGGWGYVGEQVGDTSQTQYVALAMWQAHRAGVSLDDDQVKGLMSWLNKTQAPDGGWGYHGVVPDGGKREAQAGVTPTLTAAAMASLMIGADLHGLLNAGSMSVAAGTGNGGELPPSLRFSKDRVSSAKPLSPSGVDWKEVTKSFELGEQWMNEAPFNSAGAFPFYYLYALERYHSFNELRSGESELEPEWYEQGVDYLEGSQIKPGQWNNGCGAPADTAFAVLFLMRATQKSLQGGIGEGALVSGRGLPKNLSSATLKRGQVVVEMDVVGVADFLSMMEKGEADRLDALAADPSALLVGKLSSADAARLSQVLRAGEPNQRLVAARALGSLGDLDFAPVLMYGLTDPDPRVALASRDGLRAIARRPRGFGMPDEFNDDQRYAELEQWKRWYLTLRPEAVIDLGR</sequence>
<organism evidence="1 2">
    <name type="scientific">Botrimarina mediterranea</name>
    <dbReference type="NCBI Taxonomy" id="2528022"/>
    <lineage>
        <taxon>Bacteria</taxon>
        <taxon>Pseudomonadati</taxon>
        <taxon>Planctomycetota</taxon>
        <taxon>Planctomycetia</taxon>
        <taxon>Pirellulales</taxon>
        <taxon>Lacipirellulaceae</taxon>
        <taxon>Botrimarina</taxon>
    </lineage>
</organism>